<dbReference type="EMBL" id="CAADEX010000015">
    <property type="protein sequence ID" value="VFJ47063.1"/>
    <property type="molecule type" value="Genomic_DNA"/>
</dbReference>
<gene>
    <name evidence="1" type="ORF">BECKDK2373B_GA0170837_101545</name>
</gene>
<evidence type="ECO:0000313" key="1">
    <source>
        <dbReference type="EMBL" id="VFJ47063.1"/>
    </source>
</evidence>
<accession>A0A450S5B9</accession>
<protein>
    <submittedName>
        <fullName evidence="1">Uncharacterized protein</fullName>
    </submittedName>
</protein>
<dbReference type="AlphaFoldDB" id="A0A450S5B9"/>
<organism evidence="1">
    <name type="scientific">Candidatus Kentrum sp. DK</name>
    <dbReference type="NCBI Taxonomy" id="2126562"/>
    <lineage>
        <taxon>Bacteria</taxon>
        <taxon>Pseudomonadati</taxon>
        <taxon>Pseudomonadota</taxon>
        <taxon>Gammaproteobacteria</taxon>
        <taxon>Candidatus Kentrum</taxon>
    </lineage>
</organism>
<reference evidence="1" key="1">
    <citation type="submission" date="2019-02" db="EMBL/GenBank/DDBJ databases">
        <authorList>
            <person name="Gruber-Vodicka R. H."/>
            <person name="Seah K. B. B."/>
        </authorList>
    </citation>
    <scope>NUCLEOTIDE SEQUENCE</scope>
    <source>
        <strain evidence="1">BECK_DK47</strain>
    </source>
</reference>
<sequence length="152" mass="17010">MRLRATIEAKYATCRYISQTLLQLKKQQEGRRLLSVPVGIAMSLSDILQKVMFPMPALLQTPPGFVYLIPLISLFSVTKSKLRGIAIILHTAPETGRNVHGFSKVRATTPLDGAAQYCVRRQARGKNEKWWEDEVLAITCQRVIMKGGAITQ</sequence>
<name>A0A450S5B9_9GAMM</name>
<proteinExistence type="predicted"/>